<dbReference type="InterPro" id="IPR043128">
    <property type="entry name" value="Rev_trsase/Diguanyl_cyclase"/>
</dbReference>
<dbReference type="SMART" id="SM00267">
    <property type="entry name" value="GGDEF"/>
    <property type="match status" value="1"/>
</dbReference>
<keyword evidence="3" id="KW-0812">Transmembrane</keyword>
<feature type="transmembrane region" description="Helical" evidence="3">
    <location>
        <begin position="12"/>
        <end position="31"/>
    </location>
</feature>
<dbReference type="InterPro" id="IPR029787">
    <property type="entry name" value="Nucleotide_cyclase"/>
</dbReference>
<dbReference type="SUPFAM" id="SSF55073">
    <property type="entry name" value="Nucleotide cyclase"/>
    <property type="match status" value="1"/>
</dbReference>
<dbReference type="RefSeq" id="WP_310069516.1">
    <property type="nucleotide sequence ID" value="NZ_JAVDVX010000002.1"/>
</dbReference>
<dbReference type="Proteomes" id="UP001253595">
    <property type="component" value="Unassembled WGS sequence"/>
</dbReference>
<dbReference type="InterPro" id="IPR000160">
    <property type="entry name" value="GGDEF_dom"/>
</dbReference>
<dbReference type="PROSITE" id="PS50887">
    <property type="entry name" value="GGDEF"/>
    <property type="match status" value="1"/>
</dbReference>
<protein>
    <recommendedName>
        <fullName evidence="1">diguanylate cyclase</fullName>
        <ecNumber evidence="1">2.7.7.65</ecNumber>
    </recommendedName>
</protein>
<dbReference type="PANTHER" id="PTHR45138">
    <property type="entry name" value="REGULATORY COMPONENTS OF SENSORY TRANSDUCTION SYSTEM"/>
    <property type="match status" value="1"/>
</dbReference>
<dbReference type="EC" id="2.7.7.65" evidence="1"/>
<dbReference type="CDD" id="cd01949">
    <property type="entry name" value="GGDEF"/>
    <property type="match status" value="1"/>
</dbReference>
<evidence type="ECO:0000313" key="5">
    <source>
        <dbReference type="EMBL" id="MDR7089009.1"/>
    </source>
</evidence>
<comment type="caution">
    <text evidence="5">The sequence shown here is derived from an EMBL/GenBank/DDBJ whole genome shotgun (WGS) entry which is preliminary data.</text>
</comment>
<dbReference type="Gene3D" id="3.30.70.270">
    <property type="match status" value="1"/>
</dbReference>
<dbReference type="EMBL" id="JAVDVX010000002">
    <property type="protein sequence ID" value="MDR7089009.1"/>
    <property type="molecule type" value="Genomic_DNA"/>
</dbReference>
<organism evidence="5 6">
    <name type="scientific">Cellvibrio fibrivorans</name>
    <dbReference type="NCBI Taxonomy" id="126350"/>
    <lineage>
        <taxon>Bacteria</taxon>
        <taxon>Pseudomonadati</taxon>
        <taxon>Pseudomonadota</taxon>
        <taxon>Gammaproteobacteria</taxon>
        <taxon>Cellvibrionales</taxon>
        <taxon>Cellvibrionaceae</taxon>
        <taxon>Cellvibrio</taxon>
    </lineage>
</organism>
<keyword evidence="3" id="KW-1133">Transmembrane helix</keyword>
<evidence type="ECO:0000259" key="4">
    <source>
        <dbReference type="PROSITE" id="PS50887"/>
    </source>
</evidence>
<evidence type="ECO:0000313" key="6">
    <source>
        <dbReference type="Proteomes" id="UP001253595"/>
    </source>
</evidence>
<reference evidence="5 6" key="1">
    <citation type="submission" date="2023-07" db="EMBL/GenBank/DDBJ databases">
        <title>Sorghum-associated microbial communities from plants grown in Nebraska, USA.</title>
        <authorList>
            <person name="Schachtman D."/>
        </authorList>
    </citation>
    <scope>NUCLEOTIDE SEQUENCE [LARGE SCALE GENOMIC DNA]</scope>
    <source>
        <strain evidence="5 6">BE190</strain>
    </source>
</reference>
<feature type="domain" description="GGDEF" evidence="4">
    <location>
        <begin position="304"/>
        <end position="435"/>
    </location>
</feature>
<evidence type="ECO:0000256" key="1">
    <source>
        <dbReference type="ARBA" id="ARBA00012528"/>
    </source>
</evidence>
<proteinExistence type="predicted"/>
<dbReference type="Pfam" id="PF00990">
    <property type="entry name" value="GGDEF"/>
    <property type="match status" value="1"/>
</dbReference>
<dbReference type="PANTHER" id="PTHR45138:SF9">
    <property type="entry name" value="DIGUANYLATE CYCLASE DGCM-RELATED"/>
    <property type="match status" value="1"/>
</dbReference>
<gene>
    <name evidence="5" type="ORF">J2X05_001015</name>
</gene>
<accession>A0ABU1UUY6</accession>
<dbReference type="InterPro" id="IPR050469">
    <property type="entry name" value="Diguanylate_Cyclase"/>
</dbReference>
<evidence type="ECO:0000256" key="3">
    <source>
        <dbReference type="SAM" id="Phobius"/>
    </source>
</evidence>
<keyword evidence="3" id="KW-0472">Membrane</keyword>
<sequence length="435" mass="49157">MQNSRLRQSGFYKLFLCCLITVAVMYAYELLPAKKMLVVPSANIPHYIYADMNSAGEPMVYWTDFDGLAWECNIENDGKAHGCGFNVYLGGGQGSEGINLSSYKTINIDLDYVGNDQRLRFYLRNYEPGFSDINDMQTSKFNNVHVPINYVDESLVLSLSEFSVAEWWVTQYKAPREHSLPRFDHVIAFGIDVSYPGPVGKHGFKLNKLEFVGEWVSREDWYLGILVFWLSAIMFGGGISLAKLTKEIRLEHQRLERLANQNSLLAQETDKYKKLSMVDPLTGLLNRQGLSEYIEQYFPMDSARLVSMVIVDIDHFKKINDSLGHDGGDLVLKRVTELIKSHTRQSDQVARWGGEEFVLVLPDTHSEGAFAIAEKMRALIAAANFDQFPQLHVTISLGVGTSDGKIPFHQLFRSVDTALYQAKAQGRNRVIKASV</sequence>
<dbReference type="NCBIfam" id="TIGR00254">
    <property type="entry name" value="GGDEF"/>
    <property type="match status" value="1"/>
</dbReference>
<keyword evidence="6" id="KW-1185">Reference proteome</keyword>
<comment type="catalytic activity">
    <reaction evidence="2">
        <text>2 GTP = 3',3'-c-di-GMP + 2 diphosphate</text>
        <dbReference type="Rhea" id="RHEA:24898"/>
        <dbReference type="ChEBI" id="CHEBI:33019"/>
        <dbReference type="ChEBI" id="CHEBI:37565"/>
        <dbReference type="ChEBI" id="CHEBI:58805"/>
        <dbReference type="EC" id="2.7.7.65"/>
    </reaction>
</comment>
<evidence type="ECO:0000256" key="2">
    <source>
        <dbReference type="ARBA" id="ARBA00034247"/>
    </source>
</evidence>
<name>A0ABU1UUY6_9GAMM</name>